<dbReference type="EMBL" id="JAYMRS010000001">
    <property type="protein sequence ID" value="MFB8766142.1"/>
    <property type="molecule type" value="Genomic_DNA"/>
</dbReference>
<reference evidence="3 4" key="1">
    <citation type="submission" date="2024-01" db="EMBL/GenBank/DDBJ databases">
        <title>Genome mining of biosynthetic gene clusters to explore secondary metabolites of Streptomyces sp.</title>
        <authorList>
            <person name="Baig A."/>
            <person name="Ajitkumar Shintre N."/>
            <person name="Kumar H."/>
            <person name="Anbarasu A."/>
            <person name="Ramaiah S."/>
        </authorList>
    </citation>
    <scope>NUCLEOTIDE SEQUENCE [LARGE SCALE GENOMIC DNA]</scope>
    <source>
        <strain evidence="3 4">A01</strain>
    </source>
</reference>
<evidence type="ECO:0000256" key="2">
    <source>
        <dbReference type="SAM" id="Phobius"/>
    </source>
</evidence>
<sequence length="134" mass="14076">MEPSELVARVDFDEDLTEEEAEQHTRDLVLLLEDLDVDEVGMAEGSAAAGTRSADPALLAGAVVVAGAILKPVLAALVTLLGQWIEQSGQRSVTVEYGDAKVTVKGRVATKDVEAYVRALSEGRKLQGAAEDGA</sequence>
<keyword evidence="2" id="KW-0812">Transmembrane</keyword>
<dbReference type="Proteomes" id="UP001585053">
    <property type="component" value="Unassembled WGS sequence"/>
</dbReference>
<proteinExistence type="predicted"/>
<name>A0ABV5DNJ9_9ACTN</name>
<evidence type="ECO:0000256" key="1">
    <source>
        <dbReference type="SAM" id="MobiDB-lite"/>
    </source>
</evidence>
<keyword evidence="4" id="KW-1185">Reference proteome</keyword>
<feature type="region of interest" description="Disordered" evidence="1">
    <location>
        <begin position="1"/>
        <end position="20"/>
    </location>
</feature>
<organism evidence="3 4">
    <name type="scientific">Nocardiopsis alba</name>
    <dbReference type="NCBI Taxonomy" id="53437"/>
    <lineage>
        <taxon>Bacteria</taxon>
        <taxon>Bacillati</taxon>
        <taxon>Actinomycetota</taxon>
        <taxon>Actinomycetes</taxon>
        <taxon>Streptosporangiales</taxon>
        <taxon>Nocardiopsidaceae</taxon>
        <taxon>Nocardiopsis</taxon>
    </lineage>
</organism>
<feature type="transmembrane region" description="Helical" evidence="2">
    <location>
        <begin position="57"/>
        <end position="81"/>
    </location>
</feature>
<keyword evidence="2" id="KW-0472">Membrane</keyword>
<dbReference type="RefSeq" id="WP_357227420.1">
    <property type="nucleotide sequence ID" value="NZ_JAYMRS010000001.1"/>
</dbReference>
<evidence type="ECO:0000313" key="3">
    <source>
        <dbReference type="EMBL" id="MFB8766142.1"/>
    </source>
</evidence>
<comment type="caution">
    <text evidence="3">The sequence shown here is derived from an EMBL/GenBank/DDBJ whole genome shotgun (WGS) entry which is preliminary data.</text>
</comment>
<protein>
    <submittedName>
        <fullName evidence="3">Uncharacterized protein</fullName>
    </submittedName>
</protein>
<keyword evidence="2" id="KW-1133">Transmembrane helix</keyword>
<accession>A0ABV5DNJ9</accession>
<evidence type="ECO:0000313" key="4">
    <source>
        <dbReference type="Proteomes" id="UP001585053"/>
    </source>
</evidence>
<gene>
    <name evidence="3" type="ORF">VSQ78_00405</name>
</gene>